<feature type="compositionally biased region" description="Basic and acidic residues" evidence="1">
    <location>
        <begin position="1"/>
        <end position="22"/>
    </location>
</feature>
<dbReference type="EMBL" id="CP106753">
    <property type="protein sequence ID" value="UXY15062.1"/>
    <property type="molecule type" value="Genomic_DNA"/>
</dbReference>
<reference evidence="2" key="1">
    <citation type="submission" date="2022-10" db="EMBL/GenBank/DDBJ databases">
        <title>Chitiniphilus purpureus sp. nov., a novel chitin-degrading bacterium isolated from crawfish pond sediment.</title>
        <authorList>
            <person name="Li K."/>
        </authorList>
    </citation>
    <scope>NUCLEOTIDE SEQUENCE</scope>
    <source>
        <strain evidence="2">CD1</strain>
    </source>
</reference>
<dbReference type="Proteomes" id="UP001061302">
    <property type="component" value="Chromosome"/>
</dbReference>
<name>A0ABY6DM29_9NEIS</name>
<accession>A0ABY6DM29</accession>
<evidence type="ECO:0000313" key="3">
    <source>
        <dbReference type="Proteomes" id="UP001061302"/>
    </source>
</evidence>
<protein>
    <submittedName>
        <fullName evidence="2">Uncharacterized protein</fullName>
    </submittedName>
</protein>
<gene>
    <name evidence="2" type="ORF">N8I74_17375</name>
</gene>
<sequence length="518" mass="55533">MTDLPERAPAARHDDHAMRRLDGGAVHPPSPLSQGPVVELTTPQTVDGRRAPFQSLWLLVRLVQAAQAGEPRVAVAELSGAISEAKTLRMVISRAFRDFAAWGVSAGWGDDAARDPRFLNVERRSQGPFWLAAGDMPVLQVTGQPATAADIAAFLGQGAGTGPALQTLPDPAALPFWQQMASAQQALRHGALVSATGAGSALSALKAAACHAHTPQLEAQRLLTEAWVWRRLGDSRQALACVRRLQRLRRGAGLVAAAEPVAMQQLLLAWCAYDRRELDRARNLLATMQTGHTALLAHHPQIGFEWHNLWALTLRSTALAAPQAHAAAALAAEALAHFGHALAIAQAQGQVEATQQAAANHGMALWLFHAAGLRPLPDAAAQAVRWIAYSEWLCQQAGNRQPSVWNALFLMRIARGAAVAPCTPAQLAAWADPFADALAQFNRPGGWRAVAEALLYEHDSGQRRYPATQLCGLLFEALWHGSGVPAAVARRERLLALLPELSAADRAYYRDGLASLAL</sequence>
<evidence type="ECO:0000313" key="2">
    <source>
        <dbReference type="EMBL" id="UXY15062.1"/>
    </source>
</evidence>
<proteinExistence type="predicted"/>
<organism evidence="2 3">
    <name type="scientific">Chitiniphilus purpureus</name>
    <dbReference type="NCBI Taxonomy" id="2981137"/>
    <lineage>
        <taxon>Bacteria</taxon>
        <taxon>Pseudomonadati</taxon>
        <taxon>Pseudomonadota</taxon>
        <taxon>Betaproteobacteria</taxon>
        <taxon>Neisseriales</taxon>
        <taxon>Chitinibacteraceae</taxon>
        <taxon>Chitiniphilus</taxon>
    </lineage>
</organism>
<evidence type="ECO:0000256" key="1">
    <source>
        <dbReference type="SAM" id="MobiDB-lite"/>
    </source>
</evidence>
<keyword evidence="3" id="KW-1185">Reference proteome</keyword>
<feature type="region of interest" description="Disordered" evidence="1">
    <location>
        <begin position="1"/>
        <end position="38"/>
    </location>
</feature>
<dbReference type="RefSeq" id="WP_263124433.1">
    <property type="nucleotide sequence ID" value="NZ_CP106753.1"/>
</dbReference>